<sequence length="190" mass="20654">MTLTARETVYSIFGAYRLAMLDKTGLSYLDRSPEGAIRSFSAALIVLPAYAVLVVLRLWDVLPDVSLLRFVTVEGLAYVISWTAFPLVMFHISGLLDRSGRYFDFLSAYNWSSVIQMGVYLPVVAIADSGLLPEGLGEGLVLAVTMLVLMYQWFIARTTLDINGGSAAGVVLLDMILAVFITGVADGMLS</sequence>
<evidence type="ECO:0000313" key="2">
    <source>
        <dbReference type="EMBL" id="GEO40853.1"/>
    </source>
</evidence>
<evidence type="ECO:0000256" key="1">
    <source>
        <dbReference type="SAM" id="Phobius"/>
    </source>
</evidence>
<dbReference type="Proteomes" id="UP000321523">
    <property type="component" value="Unassembled WGS sequence"/>
</dbReference>
<organism evidence="2 3">
    <name type="scientific">Skermanella aerolata</name>
    <dbReference type="NCBI Taxonomy" id="393310"/>
    <lineage>
        <taxon>Bacteria</taxon>
        <taxon>Pseudomonadati</taxon>
        <taxon>Pseudomonadota</taxon>
        <taxon>Alphaproteobacteria</taxon>
        <taxon>Rhodospirillales</taxon>
        <taxon>Azospirillaceae</taxon>
        <taxon>Skermanella</taxon>
    </lineage>
</organism>
<evidence type="ECO:0000313" key="3">
    <source>
        <dbReference type="Proteomes" id="UP000321523"/>
    </source>
</evidence>
<feature type="transmembrane region" description="Helical" evidence="1">
    <location>
        <begin position="139"/>
        <end position="155"/>
    </location>
</feature>
<feature type="transmembrane region" description="Helical" evidence="1">
    <location>
        <begin position="167"/>
        <end position="185"/>
    </location>
</feature>
<dbReference type="AlphaFoldDB" id="A0A512DWK3"/>
<dbReference type="RefSeq" id="WP_044431782.1">
    <property type="nucleotide sequence ID" value="NZ_BJYZ01000024.1"/>
</dbReference>
<protein>
    <recommendedName>
        <fullName evidence="4">Yip1 domain-containing protein</fullName>
    </recommendedName>
</protein>
<keyword evidence="1" id="KW-1133">Transmembrane helix</keyword>
<accession>A0A512DWK3</accession>
<gene>
    <name evidence="2" type="ORF">SAE02_50010</name>
</gene>
<dbReference type="EMBL" id="BJYZ01000024">
    <property type="protein sequence ID" value="GEO40853.1"/>
    <property type="molecule type" value="Genomic_DNA"/>
</dbReference>
<keyword evidence="3" id="KW-1185">Reference proteome</keyword>
<evidence type="ECO:0008006" key="4">
    <source>
        <dbReference type="Google" id="ProtNLM"/>
    </source>
</evidence>
<dbReference type="OrthoDB" id="8443450at2"/>
<name>A0A512DWK3_9PROT</name>
<keyword evidence="1" id="KW-0472">Membrane</keyword>
<reference evidence="2 3" key="1">
    <citation type="submission" date="2019-07" db="EMBL/GenBank/DDBJ databases">
        <title>Whole genome shotgun sequence of Skermanella aerolata NBRC 106429.</title>
        <authorList>
            <person name="Hosoyama A."/>
            <person name="Uohara A."/>
            <person name="Ohji S."/>
            <person name="Ichikawa N."/>
        </authorList>
    </citation>
    <scope>NUCLEOTIDE SEQUENCE [LARGE SCALE GENOMIC DNA]</scope>
    <source>
        <strain evidence="2 3">NBRC 106429</strain>
    </source>
</reference>
<feature type="transmembrane region" description="Helical" evidence="1">
    <location>
        <begin position="76"/>
        <end position="96"/>
    </location>
</feature>
<comment type="caution">
    <text evidence="2">The sequence shown here is derived from an EMBL/GenBank/DDBJ whole genome shotgun (WGS) entry which is preliminary data.</text>
</comment>
<feature type="transmembrane region" description="Helical" evidence="1">
    <location>
        <begin position="108"/>
        <end position="127"/>
    </location>
</feature>
<keyword evidence="1" id="KW-0812">Transmembrane</keyword>
<feature type="transmembrane region" description="Helical" evidence="1">
    <location>
        <begin position="36"/>
        <end position="56"/>
    </location>
</feature>
<proteinExistence type="predicted"/>